<dbReference type="InterPro" id="IPR006478">
    <property type="entry name" value="Formate_DH_asu"/>
</dbReference>
<evidence type="ECO:0000256" key="3">
    <source>
        <dbReference type="ARBA" id="ARBA00007023"/>
    </source>
</evidence>
<dbReference type="InterPro" id="IPR017896">
    <property type="entry name" value="4Fe4S_Fe-S-bd"/>
</dbReference>
<dbReference type="InterPro" id="IPR036010">
    <property type="entry name" value="2Fe-2S_ferredoxin-like_sf"/>
</dbReference>
<name>A0A7G8BQK1_9BACT</name>
<gene>
    <name evidence="24" type="primary">fdhF</name>
    <name evidence="24" type="ORF">H7849_06305</name>
</gene>
<keyword evidence="14" id="KW-0411">Iron-sulfur</keyword>
<dbReference type="Pfam" id="PF04879">
    <property type="entry name" value="Molybdop_Fe4S4"/>
    <property type="match status" value="1"/>
</dbReference>
<keyword evidence="13" id="KW-0408">Iron</keyword>
<comment type="cofactor">
    <cofactor evidence="1">
        <name>Mo-bis(molybdopterin guanine dinucleotide)</name>
        <dbReference type="ChEBI" id="CHEBI:60539"/>
    </cofactor>
</comment>
<dbReference type="GO" id="GO:0051539">
    <property type="term" value="F:4 iron, 4 sulfur cluster binding"/>
    <property type="evidence" value="ECO:0007669"/>
    <property type="project" value="UniProtKB-KW"/>
</dbReference>
<dbReference type="InterPro" id="IPR019574">
    <property type="entry name" value="NADH_UbQ_OxRdtase_Gsu_4Fe4S-bd"/>
</dbReference>
<evidence type="ECO:0000256" key="15">
    <source>
        <dbReference type="ARBA" id="ARBA00023063"/>
    </source>
</evidence>
<keyword evidence="9" id="KW-0677">Repeat</keyword>
<dbReference type="SMART" id="SM00929">
    <property type="entry name" value="NADH-G_4Fe-4S_3"/>
    <property type="match status" value="1"/>
</dbReference>
<dbReference type="GO" id="GO:0046872">
    <property type="term" value="F:metal ion binding"/>
    <property type="evidence" value="ECO:0007669"/>
    <property type="project" value="UniProtKB-KW"/>
</dbReference>
<dbReference type="NCBIfam" id="TIGR01591">
    <property type="entry name" value="Fdh-alpha"/>
    <property type="match status" value="1"/>
</dbReference>
<evidence type="ECO:0000256" key="9">
    <source>
        <dbReference type="ARBA" id="ARBA00022737"/>
    </source>
</evidence>
<keyword evidence="4" id="KW-0004">4Fe-4S</keyword>
<dbReference type="GO" id="GO:0042128">
    <property type="term" value="P:nitrate assimilation"/>
    <property type="evidence" value="ECO:0007669"/>
    <property type="project" value="UniProtKB-KW"/>
</dbReference>
<dbReference type="GO" id="GO:0022904">
    <property type="term" value="P:respiratory electron transport chain"/>
    <property type="evidence" value="ECO:0007669"/>
    <property type="project" value="TreeGrafter"/>
</dbReference>
<evidence type="ECO:0000256" key="2">
    <source>
        <dbReference type="ARBA" id="ARBA00001966"/>
    </source>
</evidence>
<evidence type="ECO:0000256" key="12">
    <source>
        <dbReference type="ARBA" id="ARBA00023002"/>
    </source>
</evidence>
<dbReference type="SMART" id="SM00926">
    <property type="entry name" value="Molybdop_Fe4S4"/>
    <property type="match status" value="1"/>
</dbReference>
<dbReference type="PROSITE" id="PS51085">
    <property type="entry name" value="2FE2S_FER_2"/>
    <property type="match status" value="1"/>
</dbReference>
<dbReference type="Pfam" id="PF13510">
    <property type="entry name" value="Fer2_4"/>
    <property type="match status" value="1"/>
</dbReference>
<evidence type="ECO:0000256" key="18">
    <source>
        <dbReference type="ARBA" id="ARBA00055000"/>
    </source>
</evidence>
<dbReference type="CDD" id="cd00207">
    <property type="entry name" value="fer2"/>
    <property type="match status" value="1"/>
</dbReference>
<dbReference type="GO" id="GO:0043546">
    <property type="term" value="F:molybdopterin cofactor binding"/>
    <property type="evidence" value="ECO:0007669"/>
    <property type="project" value="InterPro"/>
</dbReference>
<comment type="similarity">
    <text evidence="3">In the C-terminal section; belongs to the prokaryotic molybdopterin-containing oxidoreductase family.</text>
</comment>
<dbReference type="Gene3D" id="3.40.50.740">
    <property type="match status" value="1"/>
</dbReference>
<evidence type="ECO:0000259" key="21">
    <source>
        <dbReference type="PROSITE" id="PS51379"/>
    </source>
</evidence>
<keyword evidence="11" id="KW-0249">Electron transport</keyword>
<evidence type="ECO:0000256" key="4">
    <source>
        <dbReference type="ARBA" id="ARBA00022485"/>
    </source>
</evidence>
<dbReference type="GO" id="GO:0008863">
    <property type="term" value="F:formate dehydrogenase (NAD+) activity"/>
    <property type="evidence" value="ECO:0007669"/>
    <property type="project" value="InterPro"/>
</dbReference>
<dbReference type="PROSITE" id="PS00198">
    <property type="entry name" value="4FE4S_FER_1"/>
    <property type="match status" value="1"/>
</dbReference>
<dbReference type="Pfam" id="PF01568">
    <property type="entry name" value="Molydop_binding"/>
    <property type="match status" value="1"/>
</dbReference>
<dbReference type="GO" id="GO:0015942">
    <property type="term" value="P:formate metabolic process"/>
    <property type="evidence" value="ECO:0007669"/>
    <property type="project" value="InterPro"/>
</dbReference>
<dbReference type="InterPro" id="IPR017900">
    <property type="entry name" value="4Fe4S_Fe_S_CS"/>
</dbReference>
<dbReference type="SUPFAM" id="SSF53706">
    <property type="entry name" value="Formate dehydrogenase/DMSO reductase, domains 1-3"/>
    <property type="match status" value="1"/>
</dbReference>
<dbReference type="InterPro" id="IPR006657">
    <property type="entry name" value="MoPterin_dinucl-bd_dom"/>
</dbReference>
<dbReference type="InterPro" id="IPR006963">
    <property type="entry name" value="Mopterin_OxRdtase_4Fe-4S_dom"/>
</dbReference>
<dbReference type="PROSITE" id="PS51839">
    <property type="entry name" value="4FE4S_HC3"/>
    <property type="match status" value="1"/>
</dbReference>
<dbReference type="KEGG" id="adin:H7849_06305"/>
<dbReference type="InterPro" id="IPR041924">
    <property type="entry name" value="Formate_Dh-H_N"/>
</dbReference>
<keyword evidence="7" id="KW-0479">Metal-binding</keyword>
<evidence type="ECO:0000313" key="25">
    <source>
        <dbReference type="Proteomes" id="UP000515312"/>
    </source>
</evidence>
<dbReference type="Gene3D" id="2.20.25.90">
    <property type="entry name" value="ADC-like domains"/>
    <property type="match status" value="1"/>
</dbReference>
<comment type="cofactor">
    <cofactor evidence="16">
        <name>[2Fe-2S] cluster</name>
        <dbReference type="ChEBI" id="CHEBI:190135"/>
    </cofactor>
</comment>
<comment type="cofactor">
    <cofactor evidence="2">
        <name>[4Fe-4S] cluster</name>
        <dbReference type="ChEBI" id="CHEBI:49883"/>
    </cofactor>
</comment>
<comment type="function">
    <text evidence="18">Catalytic subunit of the periplasmic nitrate reductase complex NapAB. Receives electrons from NapB and catalyzes the reduction of nitrate to nitrite.</text>
</comment>
<accession>A0A7G8BQK1</accession>
<dbReference type="Gene3D" id="3.40.228.10">
    <property type="entry name" value="Dimethylsulfoxide Reductase, domain 2"/>
    <property type="match status" value="1"/>
</dbReference>
<evidence type="ECO:0000256" key="8">
    <source>
        <dbReference type="ARBA" id="ARBA00022729"/>
    </source>
</evidence>
<protein>
    <recommendedName>
        <fullName evidence="19">nitrate reductase (cytochrome)</fullName>
        <ecNumber evidence="19">1.9.6.1</ecNumber>
    </recommendedName>
</protein>
<dbReference type="Pfam" id="PF00037">
    <property type="entry name" value="Fer4"/>
    <property type="match status" value="1"/>
</dbReference>
<organism evidence="24 25">
    <name type="scientific">Alloacidobacterium dinghuense</name>
    <dbReference type="NCBI Taxonomy" id="2763107"/>
    <lineage>
        <taxon>Bacteria</taxon>
        <taxon>Pseudomonadati</taxon>
        <taxon>Acidobacteriota</taxon>
        <taxon>Terriglobia</taxon>
        <taxon>Terriglobales</taxon>
        <taxon>Acidobacteriaceae</taxon>
        <taxon>Alloacidobacterium</taxon>
    </lineage>
</organism>
<dbReference type="SUPFAM" id="SSF54862">
    <property type="entry name" value="4Fe-4S ferredoxins"/>
    <property type="match status" value="1"/>
</dbReference>
<dbReference type="Gene3D" id="3.30.70.20">
    <property type="match status" value="1"/>
</dbReference>
<dbReference type="FunFam" id="3.30.70.20:FF:000032">
    <property type="entry name" value="Formate dehydrogenase, alpha subunit"/>
    <property type="match status" value="1"/>
</dbReference>
<evidence type="ECO:0000256" key="13">
    <source>
        <dbReference type="ARBA" id="ARBA00023004"/>
    </source>
</evidence>
<evidence type="ECO:0000256" key="19">
    <source>
        <dbReference type="ARBA" id="ARBA00067026"/>
    </source>
</evidence>
<dbReference type="Gene3D" id="3.10.20.740">
    <property type="match status" value="1"/>
</dbReference>
<proteinExistence type="inferred from homology"/>
<dbReference type="GO" id="GO:0051537">
    <property type="term" value="F:2 iron, 2 sulfur cluster binding"/>
    <property type="evidence" value="ECO:0007669"/>
    <property type="project" value="UniProtKB-KW"/>
</dbReference>
<evidence type="ECO:0000259" key="20">
    <source>
        <dbReference type="PROSITE" id="PS51085"/>
    </source>
</evidence>
<dbReference type="SUPFAM" id="SSF50692">
    <property type="entry name" value="ADC-like"/>
    <property type="match status" value="1"/>
</dbReference>
<evidence type="ECO:0000256" key="16">
    <source>
        <dbReference type="ARBA" id="ARBA00034078"/>
    </source>
</evidence>
<dbReference type="InterPro" id="IPR001041">
    <property type="entry name" value="2Fe-2S_ferredoxin-type"/>
</dbReference>
<keyword evidence="15" id="KW-0534">Nitrate assimilation</keyword>
<keyword evidence="5" id="KW-0500">Molybdenum</keyword>
<comment type="catalytic activity">
    <reaction evidence="17">
        <text>2 Fe(II)-[cytochrome] + nitrate + 2 H(+) = 2 Fe(III)-[cytochrome] + nitrite + H2O</text>
        <dbReference type="Rhea" id="RHEA:12909"/>
        <dbReference type="Rhea" id="RHEA-COMP:11777"/>
        <dbReference type="Rhea" id="RHEA-COMP:11778"/>
        <dbReference type="ChEBI" id="CHEBI:15377"/>
        <dbReference type="ChEBI" id="CHEBI:15378"/>
        <dbReference type="ChEBI" id="CHEBI:16301"/>
        <dbReference type="ChEBI" id="CHEBI:17632"/>
        <dbReference type="ChEBI" id="CHEBI:29033"/>
        <dbReference type="ChEBI" id="CHEBI:29034"/>
        <dbReference type="EC" id="1.9.6.1"/>
    </reaction>
</comment>
<dbReference type="AlphaFoldDB" id="A0A7G8BQK1"/>
<keyword evidence="10" id="KW-0574">Periplasm</keyword>
<evidence type="ECO:0000259" key="23">
    <source>
        <dbReference type="PROSITE" id="PS51839"/>
    </source>
</evidence>
<dbReference type="PROSITE" id="PS51669">
    <property type="entry name" value="4FE4S_MOW_BIS_MGD"/>
    <property type="match status" value="1"/>
</dbReference>
<keyword evidence="12" id="KW-0560">Oxidoreductase</keyword>
<dbReference type="PROSITE" id="PS00551">
    <property type="entry name" value="MOLYBDOPTERIN_PROK_1"/>
    <property type="match status" value="1"/>
</dbReference>
<keyword evidence="25" id="KW-1185">Reference proteome</keyword>
<dbReference type="PANTHER" id="PTHR43105">
    <property type="entry name" value="RESPIRATORY NITRATE REDUCTASE"/>
    <property type="match status" value="1"/>
</dbReference>
<dbReference type="Pfam" id="PF10588">
    <property type="entry name" value="NADH-G_4Fe-4S_3"/>
    <property type="match status" value="1"/>
</dbReference>
<feature type="domain" description="4Fe-4S ferredoxin-type" evidence="21">
    <location>
        <begin position="179"/>
        <end position="208"/>
    </location>
</feature>
<dbReference type="GO" id="GO:0050140">
    <property type="term" value="F:nitrate reductase (cytochrome) activity"/>
    <property type="evidence" value="ECO:0007669"/>
    <property type="project" value="UniProtKB-EC"/>
</dbReference>
<dbReference type="CDD" id="cd02753">
    <property type="entry name" value="MopB_Formate-Dh-H"/>
    <property type="match status" value="1"/>
</dbReference>
<dbReference type="GO" id="GO:0016020">
    <property type="term" value="C:membrane"/>
    <property type="evidence" value="ECO:0007669"/>
    <property type="project" value="TreeGrafter"/>
</dbReference>
<feature type="domain" description="2Fe-2S ferredoxin-type" evidence="20">
    <location>
        <begin position="1"/>
        <end position="76"/>
    </location>
</feature>
<reference evidence="24 25" key="1">
    <citation type="submission" date="2020-08" db="EMBL/GenBank/DDBJ databases">
        <title>Edaphobacter telluris sp. nov. and Acidobacterium dinghuensis sp. nov., two acidobacteria isolated from forest soil.</title>
        <authorList>
            <person name="Fu J."/>
            <person name="Qiu L."/>
        </authorList>
    </citation>
    <scope>NUCLEOTIDE SEQUENCE [LARGE SCALE GENOMIC DNA]</scope>
    <source>
        <strain evidence="24">4Y35</strain>
    </source>
</reference>
<dbReference type="Proteomes" id="UP000515312">
    <property type="component" value="Chromosome"/>
</dbReference>
<dbReference type="InterPro" id="IPR050123">
    <property type="entry name" value="Prok_molybdopt-oxidoreductase"/>
</dbReference>
<feature type="domain" description="4Fe-4S Mo/W bis-MGD-type" evidence="22">
    <location>
        <begin position="257"/>
        <end position="312"/>
    </location>
</feature>
<keyword evidence="11" id="KW-0813">Transport</keyword>
<dbReference type="InterPro" id="IPR006656">
    <property type="entry name" value="Mopterin_OxRdtase"/>
</dbReference>
<feature type="domain" description="4Fe-4S His(Cys)3-ligated-type" evidence="23">
    <location>
        <begin position="76"/>
        <end position="116"/>
    </location>
</feature>
<dbReference type="FunFam" id="2.40.40.20:FF:000005">
    <property type="entry name" value="Periplasmic nitrate reductase"/>
    <property type="match status" value="1"/>
</dbReference>
<dbReference type="InterPro" id="IPR027467">
    <property type="entry name" value="MopterinOxRdtase_cofactor_BS"/>
</dbReference>
<dbReference type="FunFam" id="3.40.228.10:FF:000002">
    <property type="entry name" value="Formate dehydrogenase subunit alpha"/>
    <property type="match status" value="1"/>
</dbReference>
<feature type="domain" description="4Fe-4S ferredoxin-type" evidence="21">
    <location>
        <begin position="136"/>
        <end position="165"/>
    </location>
</feature>
<dbReference type="InterPro" id="IPR009010">
    <property type="entry name" value="Asp_de-COase-like_dom_sf"/>
</dbReference>
<dbReference type="Gene3D" id="2.40.40.20">
    <property type="match status" value="1"/>
</dbReference>
<keyword evidence="6" id="KW-0001">2Fe-2S</keyword>
<dbReference type="PROSITE" id="PS51379">
    <property type="entry name" value="4FE4S_FER_2"/>
    <property type="match status" value="2"/>
</dbReference>
<evidence type="ECO:0000256" key="14">
    <source>
        <dbReference type="ARBA" id="ARBA00023014"/>
    </source>
</evidence>
<dbReference type="SUPFAM" id="SSF54292">
    <property type="entry name" value="2Fe-2S ferredoxin-like"/>
    <property type="match status" value="1"/>
</dbReference>
<keyword evidence="8" id="KW-0732">Signal</keyword>
<evidence type="ECO:0000256" key="5">
    <source>
        <dbReference type="ARBA" id="ARBA00022505"/>
    </source>
</evidence>
<evidence type="ECO:0000256" key="17">
    <source>
        <dbReference type="ARBA" id="ARBA00052176"/>
    </source>
</evidence>
<evidence type="ECO:0000259" key="22">
    <source>
        <dbReference type="PROSITE" id="PS51669"/>
    </source>
</evidence>
<dbReference type="FunFam" id="3.10.20.740:FF:000003">
    <property type="entry name" value="Formate dehydrogenase subunit alpha"/>
    <property type="match status" value="1"/>
</dbReference>
<evidence type="ECO:0000256" key="10">
    <source>
        <dbReference type="ARBA" id="ARBA00022764"/>
    </source>
</evidence>
<evidence type="ECO:0000313" key="24">
    <source>
        <dbReference type="EMBL" id="QNI34821.1"/>
    </source>
</evidence>
<sequence>MVSISIDGHTASVSDGELLVEAILREKEIPHICYHSPLMGPIQTCDTCLVEVDGKITRACGIKVSSGMEVVTDSKRARDARAEAFDVILGNHMLYCTVCDNNNENCRVHNTALALNVQHQSHPFKPKPYEVDMSNPFYRYDPSQCILCGQCVQACQTVEVNETLSIGWELEHPRVLWDGGMQIAGSSCVSCGHCVTVCPCNALMEKSMLGEAGYLSGMPKDALNKMIEVVKAVEPEMGYGMIMQVSQTEAKMREERIERTKTVCTYCGVGCSYDVWTKERKILKIVPLHGDANQISTCVKGKFGWDYVNHPDRLQKPLIREGSNFREADWKEALNLVTTKLSSIKQQYGPDSIGVIVSSKTTNEDGYLMQKFARAVIGTNNVDNCSRYCQSPATMGLFRTVGYGGDSGSIKDIGSSALVVIVGANTAESHPVLATRVKRAHKLHGQRLIVADPRTNEMAERADIHFRPRPGTDLVWISAMSRYMFDNGHAKIDFIEEWVNGLDEFRKSLEPFTIDYASRICEVPLETLQRVAQEIATAESMCILWAMGITQHTTASDESTAVSNLLLVTGNYMRPGCGAYPLRGHNNVQGASDIGAMPDNYPGYQHVNDPGIRERFEKSWGVKLPSLRGLDNHQMVDAVYDGKLRAIYLAGEDMISADSNANVVAGAFEKLDFFVVQDIFFTETCRYADVVLPGAPALEKDGTFTNTERRIQRLYKALPELGDSRADWKITQDIANRMGANWRYEHPSEVMDELASLTPLYAGVNYERLEGYKTLQWPVAADGTDQPILYLNGFAFPDKKARLYPVTFNEPTERPDKDFDLFLNNGRLLEHFHEGNMTYRIQGIREETPERFLEISEELAKERSIESGHWVRVTSRHGSLVIKTLVTHRVHGKQVYLPLLSREGPINVLTGSHADPATNTPAYKETAVNIKVLPERGTNPLKRLNFRYSGKPTPQTGVEIERKWKRKDYRMPGAEQLVQIQTQK</sequence>
<evidence type="ECO:0000256" key="6">
    <source>
        <dbReference type="ARBA" id="ARBA00022714"/>
    </source>
</evidence>
<dbReference type="EMBL" id="CP060394">
    <property type="protein sequence ID" value="QNI34821.1"/>
    <property type="molecule type" value="Genomic_DNA"/>
</dbReference>
<dbReference type="Pfam" id="PF00384">
    <property type="entry name" value="Molybdopterin"/>
    <property type="match status" value="1"/>
</dbReference>
<dbReference type="FunFam" id="2.20.25.90:FF:000001">
    <property type="entry name" value="Formate dehydrogenase subunit alpha"/>
    <property type="match status" value="1"/>
</dbReference>
<dbReference type="PANTHER" id="PTHR43105:SF14">
    <property type="entry name" value="FORMATE DEHYDROGENASE H"/>
    <property type="match status" value="1"/>
</dbReference>
<dbReference type="GO" id="GO:0003954">
    <property type="term" value="F:NADH dehydrogenase activity"/>
    <property type="evidence" value="ECO:0007669"/>
    <property type="project" value="TreeGrafter"/>
</dbReference>
<evidence type="ECO:0000256" key="11">
    <source>
        <dbReference type="ARBA" id="ARBA00022982"/>
    </source>
</evidence>
<dbReference type="EC" id="1.9.6.1" evidence="19"/>
<evidence type="ECO:0000256" key="1">
    <source>
        <dbReference type="ARBA" id="ARBA00001942"/>
    </source>
</evidence>
<evidence type="ECO:0000256" key="7">
    <source>
        <dbReference type="ARBA" id="ARBA00022723"/>
    </source>
</evidence>
<dbReference type="PIRSF" id="PIRSF036643">
    <property type="entry name" value="FDH_alpha"/>
    <property type="match status" value="1"/>
</dbReference>